<evidence type="ECO:0000256" key="1">
    <source>
        <dbReference type="ARBA" id="ARBA00000085"/>
    </source>
</evidence>
<feature type="domain" description="Response regulatory" evidence="15">
    <location>
        <begin position="535"/>
        <end position="653"/>
    </location>
</feature>
<evidence type="ECO:0000256" key="5">
    <source>
        <dbReference type="ARBA" id="ARBA00022553"/>
    </source>
</evidence>
<evidence type="ECO:0000259" key="15">
    <source>
        <dbReference type="PROSITE" id="PS50110"/>
    </source>
</evidence>
<sequence>MKDSTNKQPGLLEGYKNERLFQAFFENSQSLLCMHDLTGKFIIVNKTGSLMSGYDPEELTNMSLFDIIPEDRHHLLEEYLKEVVKTGKADGIMKVVTKDRTLRTWMFSNVVKEDDTGKMYIIGSAVDLTERIQLEEDLKNASKASQQASKAKSQFLANMSHEIRTPLNGIIGFTDLLSRTSLDDVQSQYVNIINQSGTTLLEIIDKILDFSKIEAGKISLTNERVDLHDLAAQACDLITYTVDKKQLELLINLSPDLPDVVWGDGVRLKQVLVNLLANAAKFTEEGEIELRITPLKEHTDGTTLIRFEVRDTGIGIKLEKQQEIFEAFSQEDSSITKKYGGTGLGLTISNRLLKLGKSTLQLKSEVGKGSTFYFDIKFKAEKSEVDDLTLQDIKRVLVVDDNESNRRILRHMLELKGITVDEADSGLQALLILQGKIEHDVIIMDYHMPIMDGIETIRKIKGNISHEEQPIIMLYSSSDNDELQSACDELKVESRLVKPIKMREMYQVLARLKKENTEQKLNQSTIEPILCNNVKVLIAEDNGVNLFLAKSIINQISPDAVIYEAKDGLEAVNIFKSEEVDLVLMDVQMPNMNGLDATKEIRKVHKDVHIPILALTAGTTSEEIERCLAAGMDDFVAKPVVKKTIEEMFEKWVGHRLPDDIEPQLTTNEDDGQIEHINESWFDEHAIINPEFKSKFVEILVGELNETKQSLKKKMDEEDLEALNKLGHKLKGTSLTAGLTELCKLAVAFEMLGELDKNYTEDLLEKTNNEITIVVNMLTEGGDS</sequence>
<feature type="domain" description="PAS" evidence="16">
    <location>
        <begin position="17"/>
        <end position="87"/>
    </location>
</feature>
<gene>
    <name evidence="18" type="ORF">WKR92_14210</name>
</gene>
<dbReference type="Pfam" id="PF02518">
    <property type="entry name" value="HATPase_c"/>
    <property type="match status" value="1"/>
</dbReference>
<keyword evidence="5 13" id="KW-0597">Phosphoprotein</keyword>
<dbReference type="InterPro" id="IPR013656">
    <property type="entry name" value="PAS_4"/>
</dbReference>
<dbReference type="SMART" id="SM00388">
    <property type="entry name" value="HisKA"/>
    <property type="match status" value="1"/>
</dbReference>
<dbReference type="PROSITE" id="PS50112">
    <property type="entry name" value="PAS"/>
    <property type="match status" value="1"/>
</dbReference>
<dbReference type="PRINTS" id="PR00344">
    <property type="entry name" value="BCTRLSENSOR"/>
</dbReference>
<evidence type="ECO:0000259" key="17">
    <source>
        <dbReference type="PROSITE" id="PS50894"/>
    </source>
</evidence>
<dbReference type="InterPro" id="IPR036097">
    <property type="entry name" value="HisK_dim/P_sf"/>
</dbReference>
<dbReference type="InterPro" id="IPR003661">
    <property type="entry name" value="HisK_dim/P_dom"/>
</dbReference>
<dbReference type="InterPro" id="IPR011006">
    <property type="entry name" value="CheY-like_superfamily"/>
</dbReference>
<dbReference type="SUPFAM" id="SSF47226">
    <property type="entry name" value="Histidine-containing phosphotransfer domain, HPT domain"/>
    <property type="match status" value="1"/>
</dbReference>
<evidence type="ECO:0000259" key="14">
    <source>
        <dbReference type="PROSITE" id="PS50109"/>
    </source>
</evidence>
<dbReference type="InterPro" id="IPR036641">
    <property type="entry name" value="HPT_dom_sf"/>
</dbReference>
<evidence type="ECO:0000256" key="9">
    <source>
        <dbReference type="ARBA" id="ARBA00022989"/>
    </source>
</evidence>
<feature type="domain" description="HPt" evidence="17">
    <location>
        <begin position="689"/>
        <end position="781"/>
    </location>
</feature>
<dbReference type="Pfam" id="PF01627">
    <property type="entry name" value="Hpt"/>
    <property type="match status" value="1"/>
</dbReference>
<name>A0ABV5CHD7_9SPHI</name>
<dbReference type="InterPro" id="IPR036890">
    <property type="entry name" value="HATPase_C_sf"/>
</dbReference>
<organism evidence="18 19">
    <name type="scientific">Albibacterium profundi</name>
    <dbReference type="NCBI Taxonomy" id="3134906"/>
    <lineage>
        <taxon>Bacteria</taxon>
        <taxon>Pseudomonadati</taxon>
        <taxon>Bacteroidota</taxon>
        <taxon>Sphingobacteriia</taxon>
        <taxon>Sphingobacteriales</taxon>
        <taxon>Sphingobacteriaceae</taxon>
        <taxon>Albibacterium</taxon>
    </lineage>
</organism>
<dbReference type="RefSeq" id="WP_375558512.1">
    <property type="nucleotide sequence ID" value="NZ_JBBVGT010000003.1"/>
</dbReference>
<dbReference type="Gene3D" id="1.20.120.160">
    <property type="entry name" value="HPT domain"/>
    <property type="match status" value="1"/>
</dbReference>
<dbReference type="PANTHER" id="PTHR45339">
    <property type="entry name" value="HYBRID SIGNAL TRANSDUCTION HISTIDINE KINASE J"/>
    <property type="match status" value="1"/>
</dbReference>
<dbReference type="PROSITE" id="PS50109">
    <property type="entry name" value="HIS_KIN"/>
    <property type="match status" value="1"/>
</dbReference>
<keyword evidence="10" id="KW-0902">Two-component regulatory system</keyword>
<dbReference type="PROSITE" id="PS50110">
    <property type="entry name" value="RESPONSE_REGULATORY"/>
    <property type="match status" value="2"/>
</dbReference>
<dbReference type="Pfam" id="PF00072">
    <property type="entry name" value="Response_reg"/>
    <property type="match status" value="2"/>
</dbReference>
<feature type="domain" description="Response regulatory" evidence="15">
    <location>
        <begin position="395"/>
        <end position="513"/>
    </location>
</feature>
<keyword evidence="4" id="KW-1003">Cell membrane</keyword>
<protein>
    <recommendedName>
        <fullName evidence="3">histidine kinase</fullName>
        <ecNumber evidence="3">2.7.13.3</ecNumber>
    </recommendedName>
</protein>
<feature type="modified residue" description="Phosphohistidine" evidence="12">
    <location>
        <position position="728"/>
    </location>
</feature>
<dbReference type="InterPro" id="IPR004358">
    <property type="entry name" value="Sig_transdc_His_kin-like_C"/>
</dbReference>
<dbReference type="Gene3D" id="3.30.450.20">
    <property type="entry name" value="PAS domain"/>
    <property type="match status" value="1"/>
</dbReference>
<dbReference type="CDD" id="cd16922">
    <property type="entry name" value="HATPase_EvgS-ArcB-TorS-like"/>
    <property type="match status" value="1"/>
</dbReference>
<dbReference type="Gene3D" id="3.40.50.2300">
    <property type="match status" value="2"/>
</dbReference>
<reference evidence="18 19" key="1">
    <citation type="submission" date="2024-04" db="EMBL/GenBank/DDBJ databases">
        <title>Albibacterium profundi sp. nov., isolated from sediment of the Challenger Deep of Mariana Trench.</title>
        <authorList>
            <person name="Wang Y."/>
        </authorList>
    </citation>
    <scope>NUCLEOTIDE SEQUENCE [LARGE SCALE GENOMIC DNA]</scope>
    <source>
        <strain evidence="18 19">RHL897</strain>
    </source>
</reference>
<dbReference type="Gene3D" id="1.10.287.130">
    <property type="match status" value="1"/>
</dbReference>
<dbReference type="CDD" id="cd00130">
    <property type="entry name" value="PAS"/>
    <property type="match status" value="1"/>
</dbReference>
<dbReference type="SUPFAM" id="SSF47384">
    <property type="entry name" value="Homodimeric domain of signal transducing histidine kinase"/>
    <property type="match status" value="1"/>
</dbReference>
<dbReference type="InterPro" id="IPR003594">
    <property type="entry name" value="HATPase_dom"/>
</dbReference>
<dbReference type="Pfam" id="PF00512">
    <property type="entry name" value="HisKA"/>
    <property type="match status" value="1"/>
</dbReference>
<comment type="caution">
    <text evidence="18">The sequence shown here is derived from an EMBL/GenBank/DDBJ whole genome shotgun (WGS) entry which is preliminary data.</text>
</comment>
<evidence type="ECO:0000256" key="7">
    <source>
        <dbReference type="ARBA" id="ARBA00022741"/>
    </source>
</evidence>
<dbReference type="Gene3D" id="3.30.565.10">
    <property type="entry name" value="Histidine kinase-like ATPase, C-terminal domain"/>
    <property type="match status" value="1"/>
</dbReference>
<dbReference type="SMART" id="SM00091">
    <property type="entry name" value="PAS"/>
    <property type="match status" value="1"/>
</dbReference>
<dbReference type="PROSITE" id="PS50894">
    <property type="entry name" value="HPT"/>
    <property type="match status" value="1"/>
</dbReference>
<dbReference type="EMBL" id="JBBVGT010000003">
    <property type="protein sequence ID" value="MFB5946983.1"/>
    <property type="molecule type" value="Genomic_DNA"/>
</dbReference>
<dbReference type="SUPFAM" id="SSF52172">
    <property type="entry name" value="CheY-like"/>
    <property type="match status" value="2"/>
</dbReference>
<dbReference type="SMART" id="SM00387">
    <property type="entry name" value="HATPase_c"/>
    <property type="match status" value="1"/>
</dbReference>
<dbReference type="PANTHER" id="PTHR45339:SF1">
    <property type="entry name" value="HYBRID SIGNAL TRANSDUCTION HISTIDINE KINASE J"/>
    <property type="match status" value="1"/>
</dbReference>
<dbReference type="InterPro" id="IPR005467">
    <property type="entry name" value="His_kinase_dom"/>
</dbReference>
<evidence type="ECO:0000256" key="8">
    <source>
        <dbReference type="ARBA" id="ARBA00022840"/>
    </source>
</evidence>
<evidence type="ECO:0000256" key="13">
    <source>
        <dbReference type="PROSITE-ProRule" id="PRU00169"/>
    </source>
</evidence>
<dbReference type="Proteomes" id="UP001580928">
    <property type="component" value="Unassembled WGS sequence"/>
</dbReference>
<dbReference type="SUPFAM" id="SSF55785">
    <property type="entry name" value="PYP-like sensor domain (PAS domain)"/>
    <property type="match status" value="1"/>
</dbReference>
<evidence type="ECO:0000313" key="19">
    <source>
        <dbReference type="Proteomes" id="UP001580928"/>
    </source>
</evidence>
<feature type="modified residue" description="4-aspartylphosphate" evidence="13">
    <location>
        <position position="445"/>
    </location>
</feature>
<dbReference type="CDD" id="cd17546">
    <property type="entry name" value="REC_hyHK_CKI1_RcsC-like"/>
    <property type="match status" value="2"/>
</dbReference>
<dbReference type="Pfam" id="PF08448">
    <property type="entry name" value="PAS_4"/>
    <property type="match status" value="1"/>
</dbReference>
<comment type="subcellular location">
    <subcellularLocation>
        <location evidence="2">Cell membrane</location>
        <topology evidence="2">Multi-pass membrane protein</topology>
    </subcellularLocation>
</comment>
<evidence type="ECO:0000259" key="16">
    <source>
        <dbReference type="PROSITE" id="PS50112"/>
    </source>
</evidence>
<dbReference type="EC" id="2.7.13.3" evidence="3"/>
<dbReference type="NCBIfam" id="TIGR00229">
    <property type="entry name" value="sensory_box"/>
    <property type="match status" value="1"/>
</dbReference>
<proteinExistence type="predicted"/>
<dbReference type="InterPro" id="IPR001789">
    <property type="entry name" value="Sig_transdc_resp-reg_receiver"/>
</dbReference>
<keyword evidence="9" id="KW-1133">Transmembrane helix</keyword>
<keyword evidence="19" id="KW-1185">Reference proteome</keyword>
<feature type="modified residue" description="4-aspartylphosphate" evidence="13">
    <location>
        <position position="586"/>
    </location>
</feature>
<evidence type="ECO:0000256" key="6">
    <source>
        <dbReference type="ARBA" id="ARBA00022692"/>
    </source>
</evidence>
<evidence type="ECO:0000256" key="4">
    <source>
        <dbReference type="ARBA" id="ARBA00022475"/>
    </source>
</evidence>
<keyword evidence="7" id="KW-0547">Nucleotide-binding</keyword>
<accession>A0ABV5CHD7</accession>
<dbReference type="InterPro" id="IPR008207">
    <property type="entry name" value="Sig_transdc_His_kin_Hpt_dom"/>
</dbReference>
<dbReference type="CDD" id="cd00082">
    <property type="entry name" value="HisKA"/>
    <property type="match status" value="1"/>
</dbReference>
<dbReference type="InterPro" id="IPR035965">
    <property type="entry name" value="PAS-like_dom_sf"/>
</dbReference>
<evidence type="ECO:0000256" key="12">
    <source>
        <dbReference type="PROSITE-ProRule" id="PRU00110"/>
    </source>
</evidence>
<evidence type="ECO:0000256" key="11">
    <source>
        <dbReference type="ARBA" id="ARBA00023136"/>
    </source>
</evidence>
<evidence type="ECO:0000256" key="3">
    <source>
        <dbReference type="ARBA" id="ARBA00012438"/>
    </source>
</evidence>
<dbReference type="SUPFAM" id="SSF55874">
    <property type="entry name" value="ATPase domain of HSP90 chaperone/DNA topoisomerase II/histidine kinase"/>
    <property type="match status" value="1"/>
</dbReference>
<evidence type="ECO:0000256" key="10">
    <source>
        <dbReference type="ARBA" id="ARBA00023012"/>
    </source>
</evidence>
<evidence type="ECO:0000313" key="18">
    <source>
        <dbReference type="EMBL" id="MFB5946983.1"/>
    </source>
</evidence>
<keyword evidence="8" id="KW-0067">ATP-binding</keyword>
<keyword evidence="11" id="KW-0472">Membrane</keyword>
<keyword evidence="6" id="KW-0812">Transmembrane</keyword>
<dbReference type="SMART" id="SM00448">
    <property type="entry name" value="REC"/>
    <property type="match status" value="2"/>
</dbReference>
<dbReference type="InterPro" id="IPR000014">
    <property type="entry name" value="PAS"/>
</dbReference>
<feature type="domain" description="Histidine kinase" evidence="14">
    <location>
        <begin position="158"/>
        <end position="380"/>
    </location>
</feature>
<evidence type="ECO:0000256" key="2">
    <source>
        <dbReference type="ARBA" id="ARBA00004651"/>
    </source>
</evidence>
<comment type="catalytic activity">
    <reaction evidence="1">
        <text>ATP + protein L-histidine = ADP + protein N-phospho-L-histidine.</text>
        <dbReference type="EC" id="2.7.13.3"/>
    </reaction>
</comment>